<keyword evidence="1" id="KW-0812">Transmembrane</keyword>
<proteinExistence type="predicted"/>
<keyword evidence="1" id="KW-0472">Membrane</keyword>
<feature type="transmembrane region" description="Helical" evidence="1">
    <location>
        <begin position="12"/>
        <end position="32"/>
    </location>
</feature>
<evidence type="ECO:0000256" key="1">
    <source>
        <dbReference type="SAM" id="Phobius"/>
    </source>
</evidence>
<evidence type="ECO:0000313" key="2">
    <source>
        <dbReference type="EMBL" id="DAE13344.1"/>
    </source>
</evidence>
<sequence>MALVVNNSLLLLLIWQFSFNQLTMLVNILNLFRMFGIKC</sequence>
<accession>A0A8S5Q2W5</accession>
<dbReference type="EMBL" id="BK015564">
    <property type="protein sequence ID" value="DAE13344.1"/>
    <property type="molecule type" value="Genomic_DNA"/>
</dbReference>
<name>A0A8S5Q2W5_9CAUD</name>
<keyword evidence="1" id="KW-1133">Transmembrane helix</keyword>
<organism evidence="2">
    <name type="scientific">Siphoviridae sp. ctLqe90</name>
    <dbReference type="NCBI Taxonomy" id="2825456"/>
    <lineage>
        <taxon>Viruses</taxon>
        <taxon>Duplodnaviria</taxon>
        <taxon>Heunggongvirae</taxon>
        <taxon>Uroviricota</taxon>
        <taxon>Caudoviricetes</taxon>
    </lineage>
</organism>
<protein>
    <submittedName>
        <fullName evidence="2">Uncharacterized protein</fullName>
    </submittedName>
</protein>
<reference evidence="2" key="1">
    <citation type="journal article" date="2021" name="Proc. Natl. Acad. Sci. U.S.A.">
        <title>A Catalog of Tens of Thousands of Viruses from Human Metagenomes Reveals Hidden Associations with Chronic Diseases.</title>
        <authorList>
            <person name="Tisza M.J."/>
            <person name="Buck C.B."/>
        </authorList>
    </citation>
    <scope>NUCLEOTIDE SEQUENCE</scope>
    <source>
        <strain evidence="2">CtLqe90</strain>
    </source>
</reference>